<dbReference type="PANTHER" id="PTHR24248">
    <property type="entry name" value="ADRENERGIC RECEPTOR-RELATED G-PROTEIN COUPLED RECEPTOR"/>
    <property type="match status" value="1"/>
</dbReference>
<dbReference type="InParanoid" id="A0A672F5G8"/>
<keyword evidence="13" id="KW-1185">Reference proteome</keyword>
<comment type="similarity">
    <text evidence="9">Belongs to the G-protein coupled receptor 1 family.</text>
</comment>
<keyword evidence="3 9" id="KW-0812">Transmembrane</keyword>
<dbReference type="FunCoup" id="A0A672F5G8">
    <property type="interactions" value="12"/>
</dbReference>
<evidence type="ECO:0000256" key="3">
    <source>
        <dbReference type="ARBA" id="ARBA00022692"/>
    </source>
</evidence>
<evidence type="ECO:0000313" key="13">
    <source>
        <dbReference type="Proteomes" id="UP000472267"/>
    </source>
</evidence>
<feature type="transmembrane region" description="Helical" evidence="10">
    <location>
        <begin position="37"/>
        <end position="62"/>
    </location>
</feature>
<keyword evidence="7 9" id="KW-0675">Receptor</keyword>
<evidence type="ECO:0000256" key="6">
    <source>
        <dbReference type="ARBA" id="ARBA00023136"/>
    </source>
</evidence>
<keyword evidence="2" id="KW-1003">Cell membrane</keyword>
<protein>
    <submittedName>
        <fullName evidence="12">Trace amine associated receptor 1</fullName>
    </submittedName>
</protein>
<gene>
    <name evidence="12" type="primary">LOC115402364</name>
</gene>
<keyword evidence="4 10" id="KW-1133">Transmembrane helix</keyword>
<dbReference type="Gene3D" id="1.20.1070.10">
    <property type="entry name" value="Rhodopsin 7-helix transmembrane proteins"/>
    <property type="match status" value="2"/>
</dbReference>
<dbReference type="GO" id="GO:0004930">
    <property type="term" value="F:G protein-coupled receptor activity"/>
    <property type="evidence" value="ECO:0007669"/>
    <property type="project" value="UniProtKB-KW"/>
</dbReference>
<evidence type="ECO:0000256" key="7">
    <source>
        <dbReference type="ARBA" id="ARBA00023170"/>
    </source>
</evidence>
<organism evidence="12 13">
    <name type="scientific">Salarias fasciatus</name>
    <name type="common">Jewelled blenny</name>
    <name type="synonym">Blennius fasciatus</name>
    <dbReference type="NCBI Taxonomy" id="181472"/>
    <lineage>
        <taxon>Eukaryota</taxon>
        <taxon>Metazoa</taxon>
        <taxon>Chordata</taxon>
        <taxon>Craniata</taxon>
        <taxon>Vertebrata</taxon>
        <taxon>Euteleostomi</taxon>
        <taxon>Actinopterygii</taxon>
        <taxon>Neopterygii</taxon>
        <taxon>Teleostei</taxon>
        <taxon>Neoteleostei</taxon>
        <taxon>Acanthomorphata</taxon>
        <taxon>Ovalentaria</taxon>
        <taxon>Blenniimorphae</taxon>
        <taxon>Blenniiformes</taxon>
        <taxon>Blennioidei</taxon>
        <taxon>Blenniidae</taxon>
        <taxon>Salariinae</taxon>
        <taxon>Salarias</taxon>
    </lineage>
</organism>
<dbReference type="GO" id="GO:0005886">
    <property type="term" value="C:plasma membrane"/>
    <property type="evidence" value="ECO:0007669"/>
    <property type="project" value="UniProtKB-SubCell"/>
</dbReference>
<dbReference type="PANTHER" id="PTHR24248:SF66">
    <property type="entry name" value="OCTOPAMINE RECEPTOR BETA-3R"/>
    <property type="match status" value="1"/>
</dbReference>
<reference evidence="12" key="3">
    <citation type="submission" date="2025-09" db="UniProtKB">
        <authorList>
            <consortium name="Ensembl"/>
        </authorList>
    </citation>
    <scope>IDENTIFICATION</scope>
</reference>
<dbReference type="PROSITE" id="PS00237">
    <property type="entry name" value="G_PROTEIN_RECEP_F1_1"/>
    <property type="match status" value="1"/>
</dbReference>
<feature type="transmembrane region" description="Helical" evidence="10">
    <location>
        <begin position="74"/>
        <end position="97"/>
    </location>
</feature>
<comment type="subcellular location">
    <subcellularLocation>
        <location evidence="1">Cell membrane</location>
        <topology evidence="1">Multi-pass membrane protein</topology>
    </subcellularLocation>
</comment>
<dbReference type="OMA" id="CEGACMV"/>
<dbReference type="InterPro" id="IPR017452">
    <property type="entry name" value="GPCR_Rhodpsn_7TM"/>
</dbReference>
<proteinExistence type="inferred from homology"/>
<name>A0A672F5G8_SALFA</name>
<accession>A0A672F5G8</accession>
<feature type="transmembrane region" description="Helical" evidence="10">
    <location>
        <begin position="259"/>
        <end position="279"/>
    </location>
</feature>
<dbReference type="Pfam" id="PF00001">
    <property type="entry name" value="7tm_1"/>
    <property type="match status" value="2"/>
</dbReference>
<dbReference type="Ensembl" id="ENSSFAT00005001238.1">
    <property type="protein sequence ID" value="ENSSFAP00005001178.1"/>
    <property type="gene ID" value="ENSSFAG00005000862.1"/>
</dbReference>
<feature type="transmembrane region" description="Helical" evidence="10">
    <location>
        <begin position="210"/>
        <end position="230"/>
    </location>
</feature>
<evidence type="ECO:0000313" key="12">
    <source>
        <dbReference type="Ensembl" id="ENSSFAP00005001178.1"/>
    </source>
</evidence>
<sequence length="283" mass="31496">MEAGNILNGTDNTTVHSCKEAETATCIMAISPSTIRLFLYMFIGGSLSLVTISGNLLVITSVAYFKQLHTPTNYLILSLAVADLLVGAVVLLFNMALTVKSCLYFGDLICKMRRGFDISLMTTSILNLCCISIDRYYAVCQPLTYRSKINDSVVLLMILGSWSASALSGFGIMFVGLRNFVCEGRFMLMLFAKKSIVIVNKMERKATKTLAVVLGVFLFCWTPFFLSITFNPVTDYVIPSALTETFVWLGWSNSMLNPFVYGFFYSCFHVLSLLQCFGFSRCQ</sequence>
<keyword evidence="8 9" id="KW-0807">Transducer</keyword>
<evidence type="ECO:0000256" key="8">
    <source>
        <dbReference type="ARBA" id="ARBA00023224"/>
    </source>
</evidence>
<evidence type="ECO:0000256" key="10">
    <source>
        <dbReference type="SAM" id="Phobius"/>
    </source>
</evidence>
<evidence type="ECO:0000259" key="11">
    <source>
        <dbReference type="PROSITE" id="PS50262"/>
    </source>
</evidence>
<reference evidence="12" key="2">
    <citation type="submission" date="2025-08" db="UniProtKB">
        <authorList>
            <consortium name="Ensembl"/>
        </authorList>
    </citation>
    <scope>IDENTIFICATION</scope>
</reference>
<feature type="transmembrane region" description="Helical" evidence="10">
    <location>
        <begin position="118"/>
        <end position="138"/>
    </location>
</feature>
<evidence type="ECO:0000256" key="2">
    <source>
        <dbReference type="ARBA" id="ARBA00022475"/>
    </source>
</evidence>
<dbReference type="Proteomes" id="UP000472267">
    <property type="component" value="Chromosome 15"/>
</dbReference>
<dbReference type="SMART" id="SM01381">
    <property type="entry name" value="7TM_GPCR_Srsx"/>
    <property type="match status" value="1"/>
</dbReference>
<evidence type="ECO:0000256" key="4">
    <source>
        <dbReference type="ARBA" id="ARBA00022989"/>
    </source>
</evidence>
<evidence type="ECO:0000256" key="5">
    <source>
        <dbReference type="ARBA" id="ARBA00023040"/>
    </source>
</evidence>
<keyword evidence="6 10" id="KW-0472">Membrane</keyword>
<dbReference type="GO" id="GO:0071875">
    <property type="term" value="P:adrenergic receptor signaling pathway"/>
    <property type="evidence" value="ECO:0007669"/>
    <property type="project" value="UniProtKB-ARBA"/>
</dbReference>
<dbReference type="PROSITE" id="PS50262">
    <property type="entry name" value="G_PROTEIN_RECEP_F1_2"/>
    <property type="match status" value="1"/>
</dbReference>
<dbReference type="AlphaFoldDB" id="A0A672F5G8"/>
<dbReference type="InterPro" id="IPR000276">
    <property type="entry name" value="GPCR_Rhodpsn"/>
</dbReference>
<evidence type="ECO:0000256" key="9">
    <source>
        <dbReference type="RuleBase" id="RU000688"/>
    </source>
</evidence>
<feature type="domain" description="G-protein coupled receptors family 1 profile" evidence="11">
    <location>
        <begin position="54"/>
        <end position="261"/>
    </location>
</feature>
<dbReference type="SUPFAM" id="SSF81321">
    <property type="entry name" value="Family A G protein-coupled receptor-like"/>
    <property type="match status" value="1"/>
</dbReference>
<reference evidence="12" key="1">
    <citation type="submission" date="2019-06" db="EMBL/GenBank/DDBJ databases">
        <authorList>
            <consortium name="Wellcome Sanger Institute Data Sharing"/>
        </authorList>
    </citation>
    <scope>NUCLEOTIDE SEQUENCE [LARGE SCALE GENOMIC DNA]</scope>
</reference>
<feature type="transmembrane region" description="Helical" evidence="10">
    <location>
        <begin position="153"/>
        <end position="177"/>
    </location>
</feature>
<keyword evidence="5 9" id="KW-0297">G-protein coupled receptor</keyword>
<evidence type="ECO:0000256" key="1">
    <source>
        <dbReference type="ARBA" id="ARBA00004651"/>
    </source>
</evidence>
<dbReference type="PRINTS" id="PR00237">
    <property type="entry name" value="GPCRRHODOPSN"/>
</dbReference>